<protein>
    <recommendedName>
        <fullName evidence="4">C2H2-type domain-containing protein</fullName>
    </recommendedName>
</protein>
<feature type="compositionally biased region" description="Basic and acidic residues" evidence="1">
    <location>
        <begin position="108"/>
        <end position="126"/>
    </location>
</feature>
<dbReference type="PANTHER" id="PTHR38166">
    <property type="entry name" value="C2H2-TYPE DOMAIN-CONTAINING PROTEIN-RELATED"/>
    <property type="match status" value="1"/>
</dbReference>
<dbReference type="AlphaFoldDB" id="A0A6A5VUG3"/>
<dbReference type="OrthoDB" id="4738706at2759"/>
<evidence type="ECO:0008006" key="4">
    <source>
        <dbReference type="Google" id="ProtNLM"/>
    </source>
</evidence>
<dbReference type="Proteomes" id="UP000800036">
    <property type="component" value="Unassembled WGS sequence"/>
</dbReference>
<feature type="compositionally biased region" description="Basic residues" evidence="1">
    <location>
        <begin position="97"/>
        <end position="107"/>
    </location>
</feature>
<sequence length="266" mass="30637">MRAASRRSEVLTNETAHHPSVERTTVRSLCLCIRQPGATHVYFMTPSRAFAILWFLVNTINMFSRTSFGASDEELERATLSSPHSFVSVDTNESHGKHAFSNKRPRKSVSEELRPPQRLKVDPPSAMHDESSQLACPFAKHNPLRHRRCFKYKMDQISRLKQHLFRVHQVPIHCVRCSQTFSCEDERDAHLRSIPGCTIQPDKTWIGINETQKTQLTQRVSSKKSKEENWYSVYEILFPGSPRPESPCMFHITTMRACKVSIRQAD</sequence>
<dbReference type="PANTHER" id="PTHR38166:SF1">
    <property type="entry name" value="C2H2-TYPE DOMAIN-CONTAINING PROTEIN"/>
    <property type="match status" value="1"/>
</dbReference>
<gene>
    <name evidence="2" type="ORF">BU23DRAFT_152762</name>
</gene>
<proteinExistence type="predicted"/>
<name>A0A6A5VUG3_9PLEO</name>
<evidence type="ECO:0000256" key="1">
    <source>
        <dbReference type="SAM" id="MobiDB-lite"/>
    </source>
</evidence>
<organism evidence="2 3">
    <name type="scientific">Bimuria novae-zelandiae CBS 107.79</name>
    <dbReference type="NCBI Taxonomy" id="1447943"/>
    <lineage>
        <taxon>Eukaryota</taxon>
        <taxon>Fungi</taxon>
        <taxon>Dikarya</taxon>
        <taxon>Ascomycota</taxon>
        <taxon>Pezizomycotina</taxon>
        <taxon>Dothideomycetes</taxon>
        <taxon>Pleosporomycetidae</taxon>
        <taxon>Pleosporales</taxon>
        <taxon>Massarineae</taxon>
        <taxon>Didymosphaeriaceae</taxon>
        <taxon>Bimuria</taxon>
    </lineage>
</organism>
<evidence type="ECO:0000313" key="2">
    <source>
        <dbReference type="EMBL" id="KAF1979352.1"/>
    </source>
</evidence>
<keyword evidence="3" id="KW-1185">Reference proteome</keyword>
<dbReference type="EMBL" id="ML976658">
    <property type="protein sequence ID" value="KAF1979352.1"/>
    <property type="molecule type" value="Genomic_DNA"/>
</dbReference>
<reference evidence="2" key="1">
    <citation type="journal article" date="2020" name="Stud. Mycol.">
        <title>101 Dothideomycetes genomes: a test case for predicting lifestyles and emergence of pathogens.</title>
        <authorList>
            <person name="Haridas S."/>
            <person name="Albert R."/>
            <person name="Binder M."/>
            <person name="Bloem J."/>
            <person name="Labutti K."/>
            <person name="Salamov A."/>
            <person name="Andreopoulos B."/>
            <person name="Baker S."/>
            <person name="Barry K."/>
            <person name="Bills G."/>
            <person name="Bluhm B."/>
            <person name="Cannon C."/>
            <person name="Castanera R."/>
            <person name="Culley D."/>
            <person name="Daum C."/>
            <person name="Ezra D."/>
            <person name="Gonzalez J."/>
            <person name="Henrissat B."/>
            <person name="Kuo A."/>
            <person name="Liang C."/>
            <person name="Lipzen A."/>
            <person name="Lutzoni F."/>
            <person name="Magnuson J."/>
            <person name="Mondo S."/>
            <person name="Nolan M."/>
            <person name="Ohm R."/>
            <person name="Pangilinan J."/>
            <person name="Park H.-J."/>
            <person name="Ramirez L."/>
            <person name="Alfaro M."/>
            <person name="Sun H."/>
            <person name="Tritt A."/>
            <person name="Yoshinaga Y."/>
            <person name="Zwiers L.-H."/>
            <person name="Turgeon B."/>
            <person name="Goodwin S."/>
            <person name="Spatafora J."/>
            <person name="Crous P."/>
            <person name="Grigoriev I."/>
        </authorList>
    </citation>
    <scope>NUCLEOTIDE SEQUENCE</scope>
    <source>
        <strain evidence="2">CBS 107.79</strain>
    </source>
</reference>
<evidence type="ECO:0000313" key="3">
    <source>
        <dbReference type="Proteomes" id="UP000800036"/>
    </source>
</evidence>
<accession>A0A6A5VUG3</accession>
<feature type="region of interest" description="Disordered" evidence="1">
    <location>
        <begin position="86"/>
        <end position="126"/>
    </location>
</feature>